<dbReference type="PANTHER" id="PTHR23101">
    <property type="entry name" value="RAB GDP/GTP EXCHANGE FACTOR"/>
    <property type="match status" value="1"/>
</dbReference>
<dbReference type="InterPro" id="IPR045046">
    <property type="entry name" value="Vps9-like"/>
</dbReference>
<dbReference type="SUPFAM" id="SSF109993">
    <property type="entry name" value="VPS9 domain"/>
    <property type="match status" value="1"/>
</dbReference>
<dbReference type="Proteomes" id="UP001153076">
    <property type="component" value="Unassembled WGS sequence"/>
</dbReference>
<dbReference type="Pfam" id="PF18151">
    <property type="entry name" value="DUF5601"/>
    <property type="match status" value="1"/>
</dbReference>
<dbReference type="GO" id="GO:0005085">
    <property type="term" value="F:guanyl-nucleotide exchange factor activity"/>
    <property type="evidence" value="ECO:0007669"/>
    <property type="project" value="InterPro"/>
</dbReference>
<comment type="caution">
    <text evidence="2">The sequence shown here is derived from an EMBL/GenBank/DDBJ whole genome shotgun (WGS) entry which is preliminary data.</text>
</comment>
<dbReference type="EMBL" id="JAKOGI010000091">
    <property type="protein sequence ID" value="KAJ8444680.1"/>
    <property type="molecule type" value="Genomic_DNA"/>
</dbReference>
<dbReference type="AlphaFoldDB" id="A0A9Q1KJF1"/>
<feature type="domain" description="RABX5 catalytic core helical" evidence="1">
    <location>
        <begin position="33"/>
        <end position="97"/>
    </location>
</feature>
<organism evidence="2 3">
    <name type="scientific">Carnegiea gigantea</name>
    <dbReference type="NCBI Taxonomy" id="171969"/>
    <lineage>
        <taxon>Eukaryota</taxon>
        <taxon>Viridiplantae</taxon>
        <taxon>Streptophyta</taxon>
        <taxon>Embryophyta</taxon>
        <taxon>Tracheophyta</taxon>
        <taxon>Spermatophyta</taxon>
        <taxon>Magnoliopsida</taxon>
        <taxon>eudicotyledons</taxon>
        <taxon>Gunneridae</taxon>
        <taxon>Pentapetalae</taxon>
        <taxon>Caryophyllales</taxon>
        <taxon>Cactineae</taxon>
        <taxon>Cactaceae</taxon>
        <taxon>Cactoideae</taxon>
        <taxon>Echinocereeae</taxon>
        <taxon>Carnegiea</taxon>
    </lineage>
</organism>
<evidence type="ECO:0000313" key="2">
    <source>
        <dbReference type="EMBL" id="KAJ8444680.1"/>
    </source>
</evidence>
<dbReference type="GO" id="GO:0031267">
    <property type="term" value="F:small GTPase binding"/>
    <property type="evidence" value="ECO:0007669"/>
    <property type="project" value="TreeGrafter"/>
</dbReference>
<reference evidence="2" key="1">
    <citation type="submission" date="2022-04" db="EMBL/GenBank/DDBJ databases">
        <title>Carnegiea gigantea Genome sequencing and assembly v2.</title>
        <authorList>
            <person name="Copetti D."/>
            <person name="Sanderson M.J."/>
            <person name="Burquez A."/>
            <person name="Wojciechowski M.F."/>
        </authorList>
    </citation>
    <scope>NUCLEOTIDE SEQUENCE</scope>
    <source>
        <strain evidence="2">SGP5-SGP5p</strain>
        <tissue evidence="2">Aerial part</tissue>
    </source>
</reference>
<accession>A0A9Q1KJF1</accession>
<dbReference type="GO" id="GO:0005829">
    <property type="term" value="C:cytosol"/>
    <property type="evidence" value="ECO:0007669"/>
    <property type="project" value="TreeGrafter"/>
</dbReference>
<protein>
    <recommendedName>
        <fullName evidence="1">RABX5 catalytic core helical domain-containing protein</fullName>
    </recommendedName>
</protein>
<proteinExistence type="predicted"/>
<dbReference type="InterPro" id="IPR037191">
    <property type="entry name" value="VPS9_dom_sf"/>
</dbReference>
<sequence length="240" mass="27446">MEKGEMFSSSTVQLTWHDFLERMRQPSAAEFVRAIKSFIVSFSNNPPDPERDSAAVQQFLLNMEAAFRAHPLWAGCSEEELESAGEGLEKYVMTKLFTRVFASVPDDVKVDEHLSEKMALVQQFIRPENLDIKPTFQNESSWLDAQKVGFFKNEHVQGHQREKIVWNLLNCCKGKSSPAHSNLLYIQRRGVNPEWFQKQPTTSLTFFLLNLHLKTLSKGTSMDEGEFDRKIGLCSQALSI</sequence>
<dbReference type="Gene3D" id="1.10.246.120">
    <property type="match status" value="1"/>
</dbReference>
<dbReference type="Gene3D" id="1.20.1050.80">
    <property type="entry name" value="VPS9 domain"/>
    <property type="match status" value="1"/>
</dbReference>
<dbReference type="InterPro" id="IPR041545">
    <property type="entry name" value="DUF5601"/>
</dbReference>
<evidence type="ECO:0000259" key="1">
    <source>
        <dbReference type="Pfam" id="PF18151"/>
    </source>
</evidence>
<dbReference type="GO" id="GO:0030139">
    <property type="term" value="C:endocytic vesicle"/>
    <property type="evidence" value="ECO:0007669"/>
    <property type="project" value="TreeGrafter"/>
</dbReference>
<dbReference type="OrthoDB" id="300289at2759"/>
<name>A0A9Q1KJF1_9CARY</name>
<keyword evidence="3" id="KW-1185">Reference proteome</keyword>
<gene>
    <name evidence="2" type="ORF">Cgig2_030354</name>
</gene>
<dbReference type="GO" id="GO:0016192">
    <property type="term" value="P:vesicle-mediated transport"/>
    <property type="evidence" value="ECO:0007669"/>
    <property type="project" value="InterPro"/>
</dbReference>
<dbReference type="PANTHER" id="PTHR23101:SF25">
    <property type="entry name" value="GTPASE-ACTIVATING PROTEIN AND VPS9 DOMAIN-CONTAINING PROTEIN 1"/>
    <property type="match status" value="1"/>
</dbReference>
<evidence type="ECO:0000313" key="3">
    <source>
        <dbReference type="Proteomes" id="UP001153076"/>
    </source>
</evidence>